<evidence type="ECO:0000256" key="3">
    <source>
        <dbReference type="ARBA" id="ARBA00022552"/>
    </source>
</evidence>
<dbReference type="InterPro" id="IPR036976">
    <property type="entry name" value="RimM_N_sf"/>
</dbReference>
<dbReference type="PANTHER" id="PTHR33692">
    <property type="entry name" value="RIBOSOME MATURATION FACTOR RIMM"/>
    <property type="match status" value="1"/>
</dbReference>
<dbReference type="InterPro" id="IPR056792">
    <property type="entry name" value="PRC_RimM"/>
</dbReference>
<dbReference type="GO" id="GO:0006364">
    <property type="term" value="P:rRNA processing"/>
    <property type="evidence" value="ECO:0007669"/>
    <property type="project" value="UniProtKB-UniRule"/>
</dbReference>
<keyword evidence="9" id="KW-1185">Reference proteome</keyword>
<dbReference type="PANTHER" id="PTHR33692:SF1">
    <property type="entry name" value="RIBOSOME MATURATION FACTOR RIMM"/>
    <property type="match status" value="1"/>
</dbReference>
<dbReference type="Gene3D" id="2.40.30.60">
    <property type="entry name" value="RimM"/>
    <property type="match status" value="1"/>
</dbReference>
<evidence type="ECO:0000256" key="2">
    <source>
        <dbReference type="ARBA" id="ARBA00022517"/>
    </source>
</evidence>
<dbReference type="InterPro" id="IPR011033">
    <property type="entry name" value="PRC_barrel-like_sf"/>
</dbReference>
<dbReference type="SUPFAM" id="SSF50346">
    <property type="entry name" value="PRC-barrel domain"/>
    <property type="match status" value="1"/>
</dbReference>
<keyword evidence="2 5" id="KW-0690">Ribosome biogenesis</keyword>
<dbReference type="GO" id="GO:0042274">
    <property type="term" value="P:ribosomal small subunit biogenesis"/>
    <property type="evidence" value="ECO:0007669"/>
    <property type="project" value="UniProtKB-UniRule"/>
</dbReference>
<proteinExistence type="inferred from homology"/>
<name>A0A225N1J5_9BURK</name>
<dbReference type="AlphaFoldDB" id="A0A225N1J5"/>
<evidence type="ECO:0000256" key="5">
    <source>
        <dbReference type="HAMAP-Rule" id="MF_00014"/>
    </source>
</evidence>
<evidence type="ECO:0000259" key="7">
    <source>
        <dbReference type="Pfam" id="PF24986"/>
    </source>
</evidence>
<dbReference type="GO" id="GO:0005840">
    <property type="term" value="C:ribosome"/>
    <property type="evidence" value="ECO:0007669"/>
    <property type="project" value="InterPro"/>
</dbReference>
<dbReference type="HAMAP" id="MF_00014">
    <property type="entry name" value="Ribosome_mat_RimM"/>
    <property type="match status" value="1"/>
</dbReference>
<evidence type="ECO:0000313" key="9">
    <source>
        <dbReference type="Proteomes" id="UP000214603"/>
    </source>
</evidence>
<dbReference type="GO" id="GO:0005737">
    <property type="term" value="C:cytoplasm"/>
    <property type="evidence" value="ECO:0007669"/>
    <property type="project" value="UniProtKB-SubCell"/>
</dbReference>
<dbReference type="Pfam" id="PF24986">
    <property type="entry name" value="PRC_RimM"/>
    <property type="match status" value="1"/>
</dbReference>
<dbReference type="OrthoDB" id="9783509at2"/>
<comment type="function">
    <text evidence="5">An accessory protein needed during the final step in the assembly of 30S ribosomal subunit, possibly for assembly of the head region. Essential for efficient processing of 16S rRNA. May be needed both before and after RbfA during the maturation of 16S rRNA. It has affinity for free ribosomal 30S subunits but not for 70S ribosomes.</text>
</comment>
<dbReference type="GO" id="GO:0043022">
    <property type="term" value="F:ribosome binding"/>
    <property type="evidence" value="ECO:0007669"/>
    <property type="project" value="InterPro"/>
</dbReference>
<evidence type="ECO:0000259" key="6">
    <source>
        <dbReference type="Pfam" id="PF01782"/>
    </source>
</evidence>
<comment type="subunit">
    <text evidence="5">Binds ribosomal protein uS19.</text>
</comment>
<dbReference type="Gene3D" id="2.30.30.240">
    <property type="entry name" value="PRC-barrel domain"/>
    <property type="match status" value="1"/>
</dbReference>
<comment type="caution">
    <text evidence="8">The sequence shown here is derived from an EMBL/GenBank/DDBJ whole genome shotgun (WGS) entry which is preliminary data.</text>
</comment>
<keyword evidence="1 5" id="KW-0963">Cytoplasm</keyword>
<organism evidence="8 9">
    <name type="scientific">Candidimonas nitroreducens</name>
    <dbReference type="NCBI Taxonomy" id="683354"/>
    <lineage>
        <taxon>Bacteria</taxon>
        <taxon>Pseudomonadati</taxon>
        <taxon>Pseudomonadota</taxon>
        <taxon>Betaproteobacteria</taxon>
        <taxon>Burkholderiales</taxon>
        <taxon>Alcaligenaceae</taxon>
        <taxon>Candidimonas</taxon>
    </lineage>
</organism>
<feature type="domain" description="Ribosome maturation factor RimM PRC barrel" evidence="7">
    <location>
        <begin position="119"/>
        <end position="206"/>
    </location>
</feature>
<dbReference type="Proteomes" id="UP000214603">
    <property type="component" value="Unassembled WGS sequence"/>
</dbReference>
<evidence type="ECO:0000256" key="1">
    <source>
        <dbReference type="ARBA" id="ARBA00022490"/>
    </source>
</evidence>
<protein>
    <recommendedName>
        <fullName evidence="5">Ribosome maturation factor RimM</fullName>
    </recommendedName>
</protein>
<comment type="domain">
    <text evidence="5">The PRC barrel domain binds ribosomal protein uS19.</text>
</comment>
<comment type="similarity">
    <text evidence="5">Belongs to the RimM family.</text>
</comment>
<dbReference type="SUPFAM" id="SSF50447">
    <property type="entry name" value="Translation proteins"/>
    <property type="match status" value="1"/>
</dbReference>
<accession>A0A225N1J5</accession>
<dbReference type="NCBIfam" id="TIGR02273">
    <property type="entry name" value="16S_RimM"/>
    <property type="match status" value="1"/>
</dbReference>
<keyword evidence="3 5" id="KW-0698">rRNA processing</keyword>
<feature type="domain" description="RimM N-terminal" evidence="6">
    <location>
        <begin position="17"/>
        <end position="107"/>
    </location>
</feature>
<reference evidence="9" key="1">
    <citation type="submission" date="2017-06" db="EMBL/GenBank/DDBJ databases">
        <title>Herbaspirillum phytohormonus sp. nov., isolated from the root nodule of Robinia pseudoacacia in lead-zinc mine.</title>
        <authorList>
            <person name="Fan M."/>
            <person name="Lin Y."/>
        </authorList>
    </citation>
    <scope>NUCLEOTIDE SEQUENCE [LARGE SCALE GENOMIC DNA]</scope>
    <source>
        <strain evidence="9">SC-089</strain>
    </source>
</reference>
<dbReference type="InterPro" id="IPR002676">
    <property type="entry name" value="RimM_N"/>
</dbReference>
<evidence type="ECO:0000313" key="8">
    <source>
        <dbReference type="EMBL" id="OWT65721.1"/>
    </source>
</evidence>
<gene>
    <name evidence="5" type="primary">rimM</name>
    <name evidence="8" type="ORF">CEY11_03035</name>
</gene>
<dbReference type="Pfam" id="PF01782">
    <property type="entry name" value="RimM"/>
    <property type="match status" value="1"/>
</dbReference>
<dbReference type="InterPro" id="IPR009000">
    <property type="entry name" value="Transl_B-barrel_sf"/>
</dbReference>
<dbReference type="InterPro" id="IPR011961">
    <property type="entry name" value="RimM"/>
</dbReference>
<keyword evidence="4 5" id="KW-0143">Chaperone</keyword>
<sequence>MPDETDAAAAPPDLVELGRIVAAYGIRGWVKVQPHSAQADVLLGTGCWWLKAPVPVHGGAGALPYARRARVQASRTQGAAVVAQLDLSPDRGAAESYKGYTVWVPRSEFPAPETDEYYWVDLIGCRLYGAAEDGSNALIGLVQDVADNGAHAVLRVACAGLDAQDTPVPLLDAKGRPKEVLVPFVAAHIRAVDLASRRIDSDWPLDF</sequence>
<dbReference type="RefSeq" id="WP_088601871.1">
    <property type="nucleotide sequence ID" value="NZ_NJIH01000002.1"/>
</dbReference>
<comment type="subcellular location">
    <subcellularLocation>
        <location evidence="5">Cytoplasm</location>
    </subcellularLocation>
</comment>
<dbReference type="EMBL" id="NJIH01000002">
    <property type="protein sequence ID" value="OWT65721.1"/>
    <property type="molecule type" value="Genomic_DNA"/>
</dbReference>
<evidence type="ECO:0000256" key="4">
    <source>
        <dbReference type="ARBA" id="ARBA00023186"/>
    </source>
</evidence>